<evidence type="ECO:0000256" key="3">
    <source>
        <dbReference type="ARBA" id="ARBA00022487"/>
    </source>
</evidence>
<dbReference type="GO" id="GO:0050525">
    <property type="term" value="F:cutinase activity"/>
    <property type="evidence" value="ECO:0007669"/>
    <property type="project" value="UniProtKB-EC"/>
</dbReference>
<sequence>MKPTRVLIALAAIVYAAPFEEPANALTPALAELDNHIEHHFKRCAKGKGKGKGKGKSRDYGRFPFANETYNQLTDGTPCRNVTIIYARGSKQAGNVGKVNSTGPALFNDLADRIGLENLAVQGVNYKAKRLDYFFKGGCNHGSRTMAGLITQAASQCPDTKIVIAGYSQGAQLLHKAAKTITLDVTKRIAAGQYLYPSQH</sequence>
<evidence type="ECO:0000256" key="8">
    <source>
        <dbReference type="PIRSR" id="PIRSR611150-2"/>
    </source>
</evidence>
<dbReference type="InterPro" id="IPR011150">
    <property type="entry name" value="Cutinase_monf"/>
</dbReference>
<evidence type="ECO:0000313" key="11">
    <source>
        <dbReference type="Proteomes" id="UP000604273"/>
    </source>
</evidence>
<feature type="disulfide bond" evidence="8">
    <location>
        <begin position="79"/>
        <end position="157"/>
    </location>
</feature>
<dbReference type="EC" id="3.1.1.74" evidence="2"/>
<comment type="similarity">
    <text evidence="1">Belongs to the cutinase family.</text>
</comment>
<reference evidence="10" key="2">
    <citation type="submission" date="2020-05" db="EMBL/GenBank/DDBJ databases">
        <authorList>
            <person name="Kim H.-S."/>
            <person name="Proctor R.H."/>
            <person name="Brown D.W."/>
        </authorList>
    </citation>
    <scope>NUCLEOTIDE SEQUENCE</scope>
    <source>
        <strain evidence="10">NRRL 45417</strain>
    </source>
</reference>
<accession>A0A8H4TFN2</accession>
<gene>
    <name evidence="10" type="ORF">FGADI_3451</name>
</gene>
<evidence type="ECO:0000313" key="10">
    <source>
        <dbReference type="EMBL" id="KAF4957037.1"/>
    </source>
</evidence>
<evidence type="ECO:0000256" key="5">
    <source>
        <dbReference type="ARBA" id="ARBA00022801"/>
    </source>
</evidence>
<dbReference type="Proteomes" id="UP000604273">
    <property type="component" value="Unassembled WGS sequence"/>
</dbReference>
<dbReference type="Gene3D" id="3.40.50.1820">
    <property type="entry name" value="alpha/beta hydrolase"/>
    <property type="match status" value="1"/>
</dbReference>
<evidence type="ECO:0000256" key="2">
    <source>
        <dbReference type="ARBA" id="ARBA00013095"/>
    </source>
</evidence>
<dbReference type="SUPFAM" id="SSF53474">
    <property type="entry name" value="alpha/beta-Hydrolases"/>
    <property type="match status" value="1"/>
</dbReference>
<proteinExistence type="inferred from homology"/>
<dbReference type="GO" id="GO:0016052">
    <property type="term" value="P:carbohydrate catabolic process"/>
    <property type="evidence" value="ECO:0007669"/>
    <property type="project" value="TreeGrafter"/>
</dbReference>
<evidence type="ECO:0000256" key="6">
    <source>
        <dbReference type="ARBA" id="ARBA00023157"/>
    </source>
</evidence>
<feature type="signal peptide" evidence="9">
    <location>
        <begin position="1"/>
        <end position="16"/>
    </location>
</feature>
<keyword evidence="3" id="KW-0719">Serine esterase</keyword>
<dbReference type="AlphaFoldDB" id="A0A8H4TFN2"/>
<keyword evidence="4 9" id="KW-0732">Signal</keyword>
<dbReference type="InterPro" id="IPR029058">
    <property type="entry name" value="AB_hydrolase_fold"/>
</dbReference>
<evidence type="ECO:0000256" key="7">
    <source>
        <dbReference type="ARBA" id="ARBA00034045"/>
    </source>
</evidence>
<dbReference type="PANTHER" id="PTHR48250:SF2">
    <property type="entry name" value="CUTINASE"/>
    <property type="match status" value="1"/>
</dbReference>
<name>A0A8H4TFN2_9HYPO</name>
<dbReference type="InterPro" id="IPR000675">
    <property type="entry name" value="Cutinase/axe"/>
</dbReference>
<dbReference type="OrthoDB" id="2975078at2759"/>
<dbReference type="PRINTS" id="PR00129">
    <property type="entry name" value="CUTINASE"/>
</dbReference>
<dbReference type="Pfam" id="PF01083">
    <property type="entry name" value="Cutinase"/>
    <property type="match status" value="1"/>
</dbReference>
<evidence type="ECO:0000256" key="1">
    <source>
        <dbReference type="ARBA" id="ARBA00007534"/>
    </source>
</evidence>
<dbReference type="EMBL" id="JABFAI010000076">
    <property type="protein sequence ID" value="KAF4957037.1"/>
    <property type="molecule type" value="Genomic_DNA"/>
</dbReference>
<keyword evidence="5" id="KW-0378">Hydrolase</keyword>
<evidence type="ECO:0000256" key="9">
    <source>
        <dbReference type="SAM" id="SignalP"/>
    </source>
</evidence>
<comment type="catalytic activity">
    <reaction evidence="7">
        <text>cutin + H2O = cutin monomers.</text>
        <dbReference type="EC" id="3.1.1.74"/>
    </reaction>
</comment>
<organism evidence="10 11">
    <name type="scientific">Fusarium gaditjirri</name>
    <dbReference type="NCBI Taxonomy" id="282569"/>
    <lineage>
        <taxon>Eukaryota</taxon>
        <taxon>Fungi</taxon>
        <taxon>Dikarya</taxon>
        <taxon>Ascomycota</taxon>
        <taxon>Pezizomycotina</taxon>
        <taxon>Sordariomycetes</taxon>
        <taxon>Hypocreomycetidae</taxon>
        <taxon>Hypocreales</taxon>
        <taxon>Nectriaceae</taxon>
        <taxon>Fusarium</taxon>
        <taxon>Fusarium nisikadoi species complex</taxon>
    </lineage>
</organism>
<dbReference type="GO" id="GO:0005576">
    <property type="term" value="C:extracellular region"/>
    <property type="evidence" value="ECO:0007669"/>
    <property type="project" value="InterPro"/>
</dbReference>
<feature type="chain" id="PRO_5034253377" description="cutinase" evidence="9">
    <location>
        <begin position="17"/>
        <end position="200"/>
    </location>
</feature>
<reference evidence="10" key="1">
    <citation type="journal article" date="2020" name="BMC Genomics">
        <title>Correction to: Identification and distribution of gene clusters required for synthesis of sphingolipid metabolism inhibitors in diverse species of the filamentous fungus Fusarium.</title>
        <authorList>
            <person name="Kim H.S."/>
            <person name="Lohmar J.M."/>
            <person name="Busman M."/>
            <person name="Brown D.W."/>
            <person name="Naumann T.A."/>
            <person name="Divon H.H."/>
            <person name="Lysoe E."/>
            <person name="Uhlig S."/>
            <person name="Proctor R.H."/>
        </authorList>
    </citation>
    <scope>NUCLEOTIDE SEQUENCE</scope>
    <source>
        <strain evidence="10">NRRL 45417</strain>
    </source>
</reference>
<protein>
    <recommendedName>
        <fullName evidence="2">cutinase</fullName>
        <ecNumber evidence="2">3.1.1.74</ecNumber>
    </recommendedName>
</protein>
<comment type="caution">
    <text evidence="10">The sequence shown here is derived from an EMBL/GenBank/DDBJ whole genome shotgun (WGS) entry which is preliminary data.</text>
</comment>
<evidence type="ECO:0000256" key="4">
    <source>
        <dbReference type="ARBA" id="ARBA00022729"/>
    </source>
</evidence>
<dbReference type="SMART" id="SM01110">
    <property type="entry name" value="Cutinase"/>
    <property type="match status" value="1"/>
</dbReference>
<keyword evidence="11" id="KW-1185">Reference proteome</keyword>
<keyword evidence="6 8" id="KW-1015">Disulfide bond</keyword>
<dbReference type="PANTHER" id="PTHR48250">
    <property type="entry name" value="CUTINASE 2-RELATED"/>
    <property type="match status" value="1"/>
</dbReference>